<dbReference type="Gene3D" id="1.20.1250.20">
    <property type="entry name" value="MFS general substrate transporter like domains"/>
    <property type="match status" value="2"/>
</dbReference>
<dbReference type="InterPro" id="IPR011701">
    <property type="entry name" value="MFS"/>
</dbReference>
<dbReference type="InterPro" id="IPR036259">
    <property type="entry name" value="MFS_trans_sf"/>
</dbReference>
<organism evidence="8 9">
    <name type="scientific">Calocera viscosa (strain TUFC12733)</name>
    <dbReference type="NCBI Taxonomy" id="1330018"/>
    <lineage>
        <taxon>Eukaryota</taxon>
        <taxon>Fungi</taxon>
        <taxon>Dikarya</taxon>
        <taxon>Basidiomycota</taxon>
        <taxon>Agaricomycotina</taxon>
        <taxon>Dacrymycetes</taxon>
        <taxon>Dacrymycetales</taxon>
        <taxon>Dacrymycetaceae</taxon>
        <taxon>Calocera</taxon>
    </lineage>
</organism>
<dbReference type="PANTHER" id="PTHR43791:SF36">
    <property type="entry name" value="TRANSPORTER, PUTATIVE (AFU_ORTHOLOGUE AFUA_6G08340)-RELATED"/>
    <property type="match status" value="1"/>
</dbReference>
<feature type="transmembrane region" description="Helical" evidence="6">
    <location>
        <begin position="217"/>
        <end position="239"/>
    </location>
</feature>
<dbReference type="STRING" id="1330018.A0A167RKM6"/>
<dbReference type="SUPFAM" id="SSF103473">
    <property type="entry name" value="MFS general substrate transporter"/>
    <property type="match status" value="1"/>
</dbReference>
<evidence type="ECO:0000313" key="8">
    <source>
        <dbReference type="EMBL" id="KZP01013.1"/>
    </source>
</evidence>
<feature type="transmembrane region" description="Helical" evidence="6">
    <location>
        <begin position="377"/>
        <end position="401"/>
    </location>
</feature>
<dbReference type="EMBL" id="KV417268">
    <property type="protein sequence ID" value="KZP01013.1"/>
    <property type="molecule type" value="Genomic_DNA"/>
</dbReference>
<evidence type="ECO:0000256" key="6">
    <source>
        <dbReference type="SAM" id="Phobius"/>
    </source>
</evidence>
<keyword evidence="4 6" id="KW-1133">Transmembrane helix</keyword>
<dbReference type="Pfam" id="PF07690">
    <property type="entry name" value="MFS_1"/>
    <property type="match status" value="1"/>
</dbReference>
<keyword evidence="3 6" id="KW-0812">Transmembrane</keyword>
<accession>A0A167RKM6</accession>
<dbReference type="AlphaFoldDB" id="A0A167RKM6"/>
<feature type="transmembrane region" description="Helical" evidence="6">
    <location>
        <begin position="154"/>
        <end position="174"/>
    </location>
</feature>
<keyword evidence="2" id="KW-0813">Transport</keyword>
<evidence type="ECO:0000313" key="9">
    <source>
        <dbReference type="Proteomes" id="UP000076738"/>
    </source>
</evidence>
<sequence>MASSLQSKDSFVEEKGAFEHREGRAVAPALAPLEEPIVMDFVAEHKLIRKIDRMLMPLLMTIYLFAFLDRSNLGNARLQGLPQDLLGGDPSGQLFAWLNAAFFFAFITLSYPGTIFAKKFKQNRWMGIACIGWGVASVLQVVAFNFGGIFTCRFFIGAFEAMYAPNMALYFTLFYTRREIAKRLGIWFACASVAGAFGGLIAFGVQHIQSDGALHPWKVLFLIEGLPSFVLGFITIWALPDRPDDSDRFTLEEKELVAKRMRRGQTPEAPRSLSWRHVRMAAVDWKIYVEGVVYFGLNVALSSLGGFLPTIIAGMGYTNAQAQLLTVPPYAVGGFVLICTVFLSDKYQNRGIPIATATAIGGTGYLVLCLVDPSQLHVRYFCTFLICIGTYTTIPLTVAWCPFNMASESKRSCGIPIFQSLGQCGSILGSYIFPSAEGPRYIKGFALTCALFYLASICAAILSTYFHLENKRRDKVYGKVDRLAEVDTSELADGSPNFRYTP</sequence>
<feature type="transmembrane region" description="Helical" evidence="6">
    <location>
        <begin position="94"/>
        <end position="113"/>
    </location>
</feature>
<evidence type="ECO:0000256" key="2">
    <source>
        <dbReference type="ARBA" id="ARBA00022448"/>
    </source>
</evidence>
<evidence type="ECO:0000259" key="7">
    <source>
        <dbReference type="PROSITE" id="PS50850"/>
    </source>
</evidence>
<feature type="transmembrane region" description="Helical" evidence="6">
    <location>
        <begin position="186"/>
        <end position="205"/>
    </location>
</feature>
<comment type="subcellular location">
    <subcellularLocation>
        <location evidence="1">Membrane</location>
        <topology evidence="1">Multi-pass membrane protein</topology>
    </subcellularLocation>
</comment>
<evidence type="ECO:0000256" key="4">
    <source>
        <dbReference type="ARBA" id="ARBA00022989"/>
    </source>
</evidence>
<evidence type="ECO:0000256" key="1">
    <source>
        <dbReference type="ARBA" id="ARBA00004141"/>
    </source>
</evidence>
<dbReference type="GO" id="GO:0016020">
    <property type="term" value="C:membrane"/>
    <property type="evidence" value="ECO:0007669"/>
    <property type="project" value="UniProtKB-SubCell"/>
</dbReference>
<keyword evidence="9" id="KW-1185">Reference proteome</keyword>
<feature type="transmembrane region" description="Helical" evidence="6">
    <location>
        <begin position="292"/>
        <end position="315"/>
    </location>
</feature>
<gene>
    <name evidence="8" type="ORF">CALVIDRAFT_560296</name>
</gene>
<feature type="transmembrane region" description="Helical" evidence="6">
    <location>
        <begin position="55"/>
        <end position="74"/>
    </location>
</feature>
<evidence type="ECO:0000256" key="3">
    <source>
        <dbReference type="ARBA" id="ARBA00022692"/>
    </source>
</evidence>
<dbReference type="FunFam" id="1.20.1250.20:FF:000013">
    <property type="entry name" value="MFS general substrate transporter"/>
    <property type="match status" value="1"/>
</dbReference>
<name>A0A167RKM6_CALVF</name>
<protein>
    <submittedName>
        <fullName evidence="8">MFS general substrate transporter</fullName>
    </submittedName>
</protein>
<reference evidence="8 9" key="1">
    <citation type="journal article" date="2016" name="Mol. Biol. Evol.">
        <title>Comparative Genomics of Early-Diverging Mushroom-Forming Fungi Provides Insights into the Origins of Lignocellulose Decay Capabilities.</title>
        <authorList>
            <person name="Nagy L.G."/>
            <person name="Riley R."/>
            <person name="Tritt A."/>
            <person name="Adam C."/>
            <person name="Daum C."/>
            <person name="Floudas D."/>
            <person name="Sun H."/>
            <person name="Yadav J.S."/>
            <person name="Pangilinan J."/>
            <person name="Larsson K.H."/>
            <person name="Matsuura K."/>
            <person name="Barry K."/>
            <person name="Labutti K."/>
            <person name="Kuo R."/>
            <person name="Ohm R.A."/>
            <person name="Bhattacharya S.S."/>
            <person name="Shirouzu T."/>
            <person name="Yoshinaga Y."/>
            <person name="Martin F.M."/>
            <person name="Grigoriev I.V."/>
            <person name="Hibbett D.S."/>
        </authorList>
    </citation>
    <scope>NUCLEOTIDE SEQUENCE [LARGE SCALE GENOMIC DNA]</scope>
    <source>
        <strain evidence="8 9">TUFC12733</strain>
    </source>
</reference>
<feature type="transmembrane region" description="Helical" evidence="6">
    <location>
        <begin position="445"/>
        <end position="466"/>
    </location>
</feature>
<dbReference type="Proteomes" id="UP000076738">
    <property type="component" value="Unassembled WGS sequence"/>
</dbReference>
<feature type="transmembrane region" description="Helical" evidence="6">
    <location>
        <begin position="413"/>
        <end position="433"/>
    </location>
</feature>
<dbReference type="InterPro" id="IPR020846">
    <property type="entry name" value="MFS_dom"/>
</dbReference>
<dbReference type="OrthoDB" id="2985014at2759"/>
<evidence type="ECO:0000256" key="5">
    <source>
        <dbReference type="ARBA" id="ARBA00023136"/>
    </source>
</evidence>
<keyword evidence="5 6" id="KW-0472">Membrane</keyword>
<dbReference type="PANTHER" id="PTHR43791">
    <property type="entry name" value="PERMEASE-RELATED"/>
    <property type="match status" value="1"/>
</dbReference>
<feature type="domain" description="Major facilitator superfamily (MFS) profile" evidence="7">
    <location>
        <begin position="55"/>
        <end position="473"/>
    </location>
</feature>
<proteinExistence type="predicted"/>
<feature type="transmembrane region" description="Helical" evidence="6">
    <location>
        <begin position="125"/>
        <end position="148"/>
    </location>
</feature>
<feature type="transmembrane region" description="Helical" evidence="6">
    <location>
        <begin position="327"/>
        <end position="344"/>
    </location>
</feature>
<dbReference type="GO" id="GO:0022857">
    <property type="term" value="F:transmembrane transporter activity"/>
    <property type="evidence" value="ECO:0007669"/>
    <property type="project" value="InterPro"/>
</dbReference>
<dbReference type="PROSITE" id="PS50850">
    <property type="entry name" value="MFS"/>
    <property type="match status" value="1"/>
</dbReference>
<feature type="transmembrane region" description="Helical" evidence="6">
    <location>
        <begin position="351"/>
        <end position="371"/>
    </location>
</feature>